<dbReference type="SFLD" id="SFLDG01082">
    <property type="entry name" value="B12-binding_domain_containing"/>
    <property type="match status" value="1"/>
</dbReference>
<keyword evidence="3" id="KW-0349">Heme</keyword>
<organism evidence="5 6">
    <name type="scientific">Virgibacillus massiliensis</name>
    <dbReference type="NCBI Taxonomy" id="1462526"/>
    <lineage>
        <taxon>Bacteria</taxon>
        <taxon>Bacillati</taxon>
        <taxon>Bacillota</taxon>
        <taxon>Bacilli</taxon>
        <taxon>Bacillales</taxon>
        <taxon>Bacillaceae</taxon>
        <taxon>Virgibacillus</taxon>
    </lineage>
</organism>
<keyword evidence="3" id="KW-0004">4Fe-4S</keyword>
<keyword evidence="3" id="KW-0411">Iron-sulfur</keyword>
<reference evidence="6" key="2">
    <citation type="submission" date="2014-05" db="EMBL/GenBank/DDBJ databases">
        <title>Draft genome sequence of Virgibacillus massiliensis Vm-5.</title>
        <authorList>
            <person name="Khelaifia S."/>
            <person name="Croce O."/>
            <person name="Lagier J.C."/>
            <person name="Raoult D."/>
        </authorList>
    </citation>
    <scope>NUCLEOTIDE SEQUENCE [LARGE SCALE GENOMIC DNA]</scope>
    <source>
        <strain evidence="6">Vm-5</strain>
    </source>
</reference>
<dbReference type="Pfam" id="PF04055">
    <property type="entry name" value="Radical_SAM"/>
    <property type="match status" value="1"/>
</dbReference>
<sequence>MNAIQSVYIHIPFCQQICHYCDFTKFFYNEKLADDYIEALKHEINAYVTENGNDVKTIFIGGGTPTALTVSQLDALLSFIKQKFDISRCGEFSIEANPGDFTEDKVKLLKSYGVNRVSLGVQVFDDQMLQELGRLHKVKDVYQTIELLQNNGITNISTDLIYALPKQTIKHFEASLNQAMALGLPHLSTYALQIEPKTVFYQRHKKGKLHRPAQDEEVEMYQILKDTTKKHGLNQYEISNFAKPGFESKHNLTYWDNKFYYGFGAGAYGYIPGERYGNIRPLPAYIKKAIADGKPVLHVDPISEKEQIEEEMFLGLRKMQGVSKRAFTSKFGFPPSRLYASSINELKRKDWLKEAGDYLQLTEDGKLLANEVFERFLLEEEVADMN</sequence>
<keyword evidence="3" id="KW-0143">Chaperone</keyword>
<dbReference type="SMART" id="SM00729">
    <property type="entry name" value="Elp3"/>
    <property type="match status" value="1"/>
</dbReference>
<dbReference type="SFLD" id="SFLDF00288">
    <property type="entry name" value="HemN-like__clustered_with_nucl"/>
    <property type="match status" value="1"/>
</dbReference>
<dbReference type="InterPro" id="IPR007197">
    <property type="entry name" value="rSAM"/>
</dbReference>
<dbReference type="PANTHER" id="PTHR13932:SF5">
    <property type="entry name" value="RADICAL S-ADENOSYL METHIONINE DOMAIN-CONTAINING PROTEIN 1, MITOCHONDRIAL"/>
    <property type="match status" value="1"/>
</dbReference>
<dbReference type="OrthoDB" id="9808022at2"/>
<comment type="function">
    <text evidence="3">Probably acts as a heme chaperone, transferring heme to an unknown acceptor. Binds one molecule of heme per monomer, possibly covalently. Binds 1 [4Fe-4S] cluster. The cluster is coordinated with 3 cysteines and an exchangeable S-adenosyl-L-methionine.</text>
</comment>
<evidence type="ECO:0000256" key="3">
    <source>
        <dbReference type="RuleBase" id="RU364116"/>
    </source>
</evidence>
<dbReference type="GO" id="GO:0006779">
    <property type="term" value="P:porphyrin-containing compound biosynthetic process"/>
    <property type="evidence" value="ECO:0007669"/>
    <property type="project" value="InterPro"/>
</dbReference>
<dbReference type="PANTHER" id="PTHR13932">
    <property type="entry name" value="COPROPORPHYRINIGEN III OXIDASE"/>
    <property type="match status" value="1"/>
</dbReference>
<keyword evidence="3" id="KW-0408">Iron</keyword>
<dbReference type="InterPro" id="IPR034505">
    <property type="entry name" value="Coproporphyrinogen-III_oxidase"/>
</dbReference>
<evidence type="ECO:0000256" key="1">
    <source>
        <dbReference type="ARBA" id="ARBA00006100"/>
    </source>
</evidence>
<evidence type="ECO:0000313" key="5">
    <source>
        <dbReference type="EMBL" id="CDQ39604.1"/>
    </source>
</evidence>
<gene>
    <name evidence="5" type="primary">hemN</name>
    <name evidence="5" type="ORF">BN990_01909</name>
</gene>
<dbReference type="GO" id="GO:0046872">
    <property type="term" value="F:metal ion binding"/>
    <property type="evidence" value="ECO:0007669"/>
    <property type="project" value="UniProtKB-UniRule"/>
</dbReference>
<evidence type="ECO:0000313" key="6">
    <source>
        <dbReference type="Proteomes" id="UP000028875"/>
    </source>
</evidence>
<accession>A0A024QAT8</accession>
<dbReference type="InterPro" id="IPR023404">
    <property type="entry name" value="rSAM_horseshoe"/>
</dbReference>
<dbReference type="GO" id="GO:0004109">
    <property type="term" value="F:coproporphyrinogen oxidase activity"/>
    <property type="evidence" value="ECO:0007669"/>
    <property type="project" value="InterPro"/>
</dbReference>
<comment type="caution">
    <text evidence="5">The sequence shown here is derived from an EMBL/GenBank/DDBJ whole genome shotgun (WGS) entry which is preliminary data.</text>
</comment>
<dbReference type="InterPro" id="IPR006638">
    <property type="entry name" value="Elp3/MiaA/NifB-like_rSAM"/>
</dbReference>
<dbReference type="GO" id="GO:0051539">
    <property type="term" value="F:4 iron, 4 sulfur cluster binding"/>
    <property type="evidence" value="ECO:0007669"/>
    <property type="project" value="UniProtKB-UniRule"/>
</dbReference>
<keyword evidence="3" id="KW-0949">S-adenosyl-L-methionine</keyword>
<dbReference type="STRING" id="1462526.BN990_01909"/>
<reference evidence="5 6" key="1">
    <citation type="submission" date="2014-03" db="EMBL/GenBank/DDBJ databases">
        <authorList>
            <person name="Urmite Genomes U."/>
        </authorList>
    </citation>
    <scope>NUCLEOTIDE SEQUENCE [LARGE SCALE GENOMIC DNA]</scope>
    <source>
        <strain evidence="5 6">Vm-5</strain>
    </source>
</reference>
<protein>
    <recommendedName>
        <fullName evidence="2 3">Heme chaperone HemW</fullName>
    </recommendedName>
</protein>
<evidence type="ECO:0000259" key="4">
    <source>
        <dbReference type="PROSITE" id="PS51918"/>
    </source>
</evidence>
<dbReference type="SFLD" id="SFLDF00562">
    <property type="entry name" value="HemN-like__clustered_with_heat"/>
    <property type="match status" value="1"/>
</dbReference>
<dbReference type="SFLD" id="SFLDS00029">
    <property type="entry name" value="Radical_SAM"/>
    <property type="match status" value="1"/>
</dbReference>
<keyword evidence="3" id="KW-0479">Metal-binding</keyword>
<dbReference type="Pfam" id="PF06969">
    <property type="entry name" value="HemN_C"/>
    <property type="match status" value="1"/>
</dbReference>
<proteinExistence type="inferred from homology"/>
<dbReference type="AlphaFoldDB" id="A0A024QAT8"/>
<evidence type="ECO:0000256" key="2">
    <source>
        <dbReference type="ARBA" id="ARBA00017228"/>
    </source>
</evidence>
<dbReference type="SFLD" id="SFLDG01065">
    <property type="entry name" value="anaerobic_coproporphyrinogen-I"/>
    <property type="match status" value="1"/>
</dbReference>
<dbReference type="InterPro" id="IPR004559">
    <property type="entry name" value="HemW-like"/>
</dbReference>
<dbReference type="CDD" id="cd01335">
    <property type="entry name" value="Radical_SAM"/>
    <property type="match status" value="1"/>
</dbReference>
<dbReference type="GO" id="GO:0005737">
    <property type="term" value="C:cytoplasm"/>
    <property type="evidence" value="ECO:0007669"/>
    <property type="project" value="UniProtKB-SubCell"/>
</dbReference>
<dbReference type="PROSITE" id="PS51918">
    <property type="entry name" value="RADICAL_SAM"/>
    <property type="match status" value="1"/>
</dbReference>
<dbReference type="InterPro" id="IPR010723">
    <property type="entry name" value="HemN_C"/>
</dbReference>
<feature type="domain" description="Radical SAM core" evidence="4">
    <location>
        <begin position="1"/>
        <end position="234"/>
    </location>
</feature>
<keyword evidence="3" id="KW-0963">Cytoplasm</keyword>
<dbReference type="InterPro" id="IPR058240">
    <property type="entry name" value="rSAM_sf"/>
</dbReference>
<keyword evidence="6" id="KW-1185">Reference proteome</keyword>
<dbReference type="eggNOG" id="COG0635">
    <property type="taxonomic scope" value="Bacteria"/>
</dbReference>
<dbReference type="Proteomes" id="UP000028875">
    <property type="component" value="Unassembled WGS sequence"/>
</dbReference>
<name>A0A024QAT8_9BACI</name>
<dbReference type="RefSeq" id="WP_021291066.1">
    <property type="nucleotide sequence ID" value="NZ_BNER01000002.1"/>
</dbReference>
<comment type="subcellular location">
    <subcellularLocation>
        <location evidence="3">Cytoplasm</location>
    </subcellularLocation>
</comment>
<comment type="similarity">
    <text evidence="1">Belongs to the anaerobic coproporphyrinogen-III oxidase family. HemW subfamily.</text>
</comment>
<dbReference type="NCBIfam" id="TIGR00539">
    <property type="entry name" value="hemN_rel"/>
    <property type="match status" value="1"/>
</dbReference>
<dbReference type="Gene3D" id="3.80.30.20">
    <property type="entry name" value="tm_1862 like domain"/>
    <property type="match status" value="1"/>
</dbReference>
<dbReference type="EMBL" id="CCDP010000001">
    <property type="protein sequence ID" value="CDQ39604.1"/>
    <property type="molecule type" value="Genomic_DNA"/>
</dbReference>
<dbReference type="SUPFAM" id="SSF102114">
    <property type="entry name" value="Radical SAM enzymes"/>
    <property type="match status" value="1"/>
</dbReference>